<protein>
    <submittedName>
        <fullName evidence="7">Arginine-binding extracellular protein ArtP</fullName>
    </submittedName>
</protein>
<evidence type="ECO:0000259" key="6">
    <source>
        <dbReference type="SMART" id="SM00079"/>
    </source>
</evidence>
<dbReference type="CDD" id="cd13530">
    <property type="entry name" value="PBP2_peptides_like"/>
    <property type="match status" value="1"/>
</dbReference>
<dbReference type="Gene3D" id="3.40.190.10">
    <property type="entry name" value="Periplasmic binding protein-like II"/>
    <property type="match status" value="2"/>
</dbReference>
<feature type="domain" description="Solute-binding protein family 3/N-terminal" evidence="5">
    <location>
        <begin position="27"/>
        <end position="251"/>
    </location>
</feature>
<dbReference type="InterPro" id="IPR001320">
    <property type="entry name" value="Iontro_rcpt_C"/>
</dbReference>
<evidence type="ECO:0000259" key="5">
    <source>
        <dbReference type="SMART" id="SM00062"/>
    </source>
</evidence>
<name>A0A7L9RTT3_9PROT</name>
<dbReference type="AlphaFoldDB" id="A0A7L9RTT3"/>
<gene>
    <name evidence="7" type="primary">artP</name>
    <name evidence="7" type="ORF">CPBP_00807</name>
</gene>
<dbReference type="SMART" id="SM00079">
    <property type="entry name" value="PBPe"/>
    <property type="match status" value="1"/>
</dbReference>
<reference evidence="7 8" key="1">
    <citation type="submission" date="2020-06" db="EMBL/GenBank/DDBJ databases">
        <title>The endosymbiont of the kinetoplastid Bodo saltans is a Paracaedibacter-like alpha-proteobacterium possessing a putative toxin-antitoxin system.</title>
        <authorList>
            <person name="Midha S."/>
            <person name="Rigden D.J."/>
            <person name="Siozios S."/>
            <person name="Hurst G.D.D."/>
            <person name="Jackson A.P."/>
        </authorList>
    </citation>
    <scope>NUCLEOTIDE SEQUENCE [LARGE SCALE GENOMIC DNA]</scope>
    <source>
        <strain evidence="7">Lake Konstanz</strain>
    </source>
</reference>
<dbReference type="Proteomes" id="UP000594001">
    <property type="component" value="Chromosome"/>
</dbReference>
<feature type="domain" description="Ionotropic glutamate receptor C-terminal" evidence="6">
    <location>
        <begin position="27"/>
        <end position="250"/>
    </location>
</feature>
<dbReference type="SUPFAM" id="SSF53850">
    <property type="entry name" value="Periplasmic binding protein-like II"/>
    <property type="match status" value="1"/>
</dbReference>
<dbReference type="PANTHER" id="PTHR35936:SF17">
    <property type="entry name" value="ARGININE-BINDING EXTRACELLULAR PROTEIN ARTP"/>
    <property type="match status" value="1"/>
</dbReference>
<dbReference type="GO" id="GO:0015276">
    <property type="term" value="F:ligand-gated monoatomic ion channel activity"/>
    <property type="evidence" value="ECO:0007669"/>
    <property type="project" value="InterPro"/>
</dbReference>
<dbReference type="Pfam" id="PF00497">
    <property type="entry name" value="SBP_bac_3"/>
    <property type="match status" value="1"/>
</dbReference>
<keyword evidence="3" id="KW-0732">Signal</keyword>
<dbReference type="GO" id="GO:0016020">
    <property type="term" value="C:membrane"/>
    <property type="evidence" value="ECO:0007669"/>
    <property type="project" value="InterPro"/>
</dbReference>
<organism evidence="7 8">
    <name type="scientific">Candidatus Bodocaedibacter vickermanii</name>
    <dbReference type="NCBI Taxonomy" id="2741701"/>
    <lineage>
        <taxon>Bacteria</taxon>
        <taxon>Pseudomonadati</taxon>
        <taxon>Pseudomonadota</taxon>
        <taxon>Alphaproteobacteria</taxon>
        <taxon>Holosporales</taxon>
        <taxon>Candidatus Paracaedibacteraceae</taxon>
        <taxon>Candidatus Bodocaedibacter</taxon>
    </lineage>
</organism>
<comment type="similarity">
    <text evidence="2 4">Belongs to the bacterial solute-binding protein 3 family.</text>
</comment>
<dbReference type="PANTHER" id="PTHR35936">
    <property type="entry name" value="MEMBRANE-BOUND LYTIC MUREIN TRANSGLYCOSYLASE F"/>
    <property type="match status" value="1"/>
</dbReference>
<dbReference type="EMBL" id="CP054719">
    <property type="protein sequence ID" value="QOL20030.1"/>
    <property type="molecule type" value="Genomic_DNA"/>
</dbReference>
<dbReference type="InterPro" id="IPR018313">
    <property type="entry name" value="SBP_3_CS"/>
</dbReference>
<accession>A0A7L9RTT3</accession>
<evidence type="ECO:0000256" key="3">
    <source>
        <dbReference type="ARBA" id="ARBA00022729"/>
    </source>
</evidence>
<evidence type="ECO:0000256" key="4">
    <source>
        <dbReference type="RuleBase" id="RU003744"/>
    </source>
</evidence>
<proteinExistence type="inferred from homology"/>
<dbReference type="RefSeq" id="WP_350331585.1">
    <property type="nucleotide sequence ID" value="NZ_CP054719.1"/>
</dbReference>
<evidence type="ECO:0000256" key="1">
    <source>
        <dbReference type="ARBA" id="ARBA00004196"/>
    </source>
</evidence>
<dbReference type="SMART" id="SM00062">
    <property type="entry name" value="PBPb"/>
    <property type="match status" value="1"/>
</dbReference>
<keyword evidence="8" id="KW-1185">Reference proteome</keyword>
<dbReference type="PROSITE" id="PS51257">
    <property type="entry name" value="PROKAR_LIPOPROTEIN"/>
    <property type="match status" value="1"/>
</dbReference>
<comment type="subcellular location">
    <subcellularLocation>
        <location evidence="1">Cell envelope</location>
    </subcellularLocation>
</comment>
<evidence type="ECO:0000256" key="2">
    <source>
        <dbReference type="ARBA" id="ARBA00010333"/>
    </source>
</evidence>
<dbReference type="GO" id="GO:0030313">
    <property type="term" value="C:cell envelope"/>
    <property type="evidence" value="ECO:0007669"/>
    <property type="project" value="UniProtKB-SubCell"/>
</dbReference>
<dbReference type="PROSITE" id="PS01039">
    <property type="entry name" value="SBP_BACTERIAL_3"/>
    <property type="match status" value="1"/>
</dbReference>
<dbReference type="InterPro" id="IPR001638">
    <property type="entry name" value="Solute-binding_3/MltF_N"/>
</dbReference>
<dbReference type="KEGG" id="pbal:CPBP_00807"/>
<evidence type="ECO:0000313" key="7">
    <source>
        <dbReference type="EMBL" id="QOL20030.1"/>
    </source>
</evidence>
<evidence type="ECO:0000313" key="8">
    <source>
        <dbReference type="Proteomes" id="UP000594001"/>
    </source>
</evidence>
<sequence length="256" mass="28480">MLKHLITCLTLLIIITGCKKNKQEEAVLRIVTSADQAPFEFFNSKTHSIEGFDIDLAKEIAKRLNMEAVVVDMDFGGILPSLQANQADMAIAGITRTLEREQTIDFTNDYYQPKVALLSLTQHPIKLLSELDGHKSGAQLGTFHQMLLEEVAASGIEKFEIVTRNRLLDLVQELLSGNIQTVVMDYIPATKFALANVGKFVVAEFKHPSVKAYAIALPKGSILKEKINAVLKQLIDEGFIKQLEQKWLSAESEQAK</sequence>